<dbReference type="SUPFAM" id="SSF55424">
    <property type="entry name" value="FAD/NAD-linked reductases, dimerisation (C-terminal) domain"/>
    <property type="match status" value="1"/>
</dbReference>
<dbReference type="InterPro" id="IPR023753">
    <property type="entry name" value="FAD/NAD-binding_dom"/>
</dbReference>
<evidence type="ECO:0000256" key="1">
    <source>
        <dbReference type="ARBA" id="ARBA00004496"/>
    </source>
</evidence>
<evidence type="ECO:0000256" key="4">
    <source>
        <dbReference type="ARBA" id="ARBA00016961"/>
    </source>
</evidence>
<keyword evidence="6 16" id="KW-0285">Flavoprotein</keyword>
<protein>
    <recommendedName>
        <fullName evidence="4 16">Dihydrolipoyl dehydrogenase</fullName>
        <ecNumber evidence="3 16">1.8.1.4</ecNumber>
    </recommendedName>
</protein>
<feature type="binding site" evidence="14">
    <location>
        <begin position="337"/>
        <end position="340"/>
    </location>
    <ligand>
        <name>FAD</name>
        <dbReference type="ChEBI" id="CHEBI:57692"/>
    </ligand>
</feature>
<evidence type="ECO:0000256" key="2">
    <source>
        <dbReference type="ARBA" id="ARBA00007532"/>
    </source>
</evidence>
<evidence type="ECO:0000256" key="13">
    <source>
        <dbReference type="PIRSR" id="PIRSR000350-2"/>
    </source>
</evidence>
<dbReference type="GO" id="GO:0005737">
    <property type="term" value="C:cytoplasm"/>
    <property type="evidence" value="ECO:0007669"/>
    <property type="project" value="UniProtKB-SubCell"/>
</dbReference>
<keyword evidence="14" id="KW-0547">Nucleotide-binding</keyword>
<organism evidence="19 20">
    <name type="scientific">Desulfamplus magnetovallimortis</name>
    <dbReference type="NCBI Taxonomy" id="1246637"/>
    <lineage>
        <taxon>Bacteria</taxon>
        <taxon>Pseudomonadati</taxon>
        <taxon>Thermodesulfobacteriota</taxon>
        <taxon>Desulfobacteria</taxon>
        <taxon>Desulfobacterales</taxon>
        <taxon>Desulfobacteraceae</taxon>
        <taxon>Desulfamplus</taxon>
    </lineage>
</organism>
<evidence type="ECO:0000256" key="15">
    <source>
        <dbReference type="PIRSR" id="PIRSR000350-4"/>
    </source>
</evidence>
<sequence length="484" mass="51021">MKNKVVVIGAGPGGYVAALRASAMGGEVTVIEKENPGGTCLNWGCIPSKIMKTSADTYLRLLEAESFGIEIKDQSGGRGGVVFSPDINAIMARKEKILETQRKGILSLLQNGKISYEKGRAYIKKEGIVTIDTDGNEKDIAFDSLIIATGTEPLDIPAFSFDGDAILSSNNLLSLKKLPESIVIVGGGVIGCEFACILSAMGVKVTVVEAMSRLLPLPSVDESCSRVLQREMKKRKIKFITDQVVKSAEKKDGTLLITLEVSPFVEPGKASKIKPQVLESEKMAVCIGRSPNTSGLGLENIGLATDERGWIPVNERMETSVNGVYAIGDILGPKRIMLAHVASHEGMVAASNAMGVSEKMDYSAVPGAIFTMPEIGNVGLTEAEAVEKNIDVTCTTVNFRTLGKAQAMGEIAGEAKIVAENKTGKVLGVHITGPHATDLIAEGTLAVKAGLTVSDLAHTIHAHPTLAEIMSEAALKGAGMAIHG</sequence>
<evidence type="ECO:0000256" key="7">
    <source>
        <dbReference type="ARBA" id="ARBA00022827"/>
    </source>
</evidence>
<evidence type="ECO:0000256" key="10">
    <source>
        <dbReference type="ARBA" id="ARBA00023157"/>
    </source>
</evidence>
<dbReference type="AlphaFoldDB" id="A0A1W1HAI8"/>
<dbReference type="Proteomes" id="UP000191931">
    <property type="component" value="Unassembled WGS sequence"/>
</dbReference>
<keyword evidence="11 16" id="KW-0676">Redox-active center</keyword>
<dbReference type="InterPro" id="IPR001100">
    <property type="entry name" value="Pyr_nuc-diS_OxRdtase"/>
</dbReference>
<evidence type="ECO:0000256" key="3">
    <source>
        <dbReference type="ARBA" id="ARBA00012608"/>
    </source>
</evidence>
<evidence type="ECO:0000256" key="12">
    <source>
        <dbReference type="ARBA" id="ARBA00049187"/>
    </source>
</evidence>
<feature type="binding site" evidence="14">
    <location>
        <position position="209"/>
    </location>
    <ligand>
        <name>NAD(+)</name>
        <dbReference type="ChEBI" id="CHEBI:57540"/>
    </ligand>
</feature>
<keyword evidence="10" id="KW-1015">Disulfide bond</keyword>
<dbReference type="InterPro" id="IPR006258">
    <property type="entry name" value="Lipoamide_DH"/>
</dbReference>
<comment type="miscellaneous">
    <text evidence="16">The active site is a redox-active disulfide bond.</text>
</comment>
<evidence type="ECO:0000313" key="19">
    <source>
        <dbReference type="EMBL" id="SLM29449.1"/>
    </source>
</evidence>
<reference evidence="19 20" key="1">
    <citation type="submission" date="2017-03" db="EMBL/GenBank/DDBJ databases">
        <authorList>
            <person name="Afonso C.L."/>
            <person name="Miller P.J."/>
            <person name="Scott M.A."/>
            <person name="Spackman E."/>
            <person name="Goraichik I."/>
            <person name="Dimitrov K.M."/>
            <person name="Suarez D.L."/>
            <person name="Swayne D.E."/>
        </authorList>
    </citation>
    <scope>NUCLEOTIDE SEQUENCE [LARGE SCALE GENOMIC DNA]</scope>
    <source>
        <strain evidence="19">PRJEB14757</strain>
    </source>
</reference>
<evidence type="ECO:0000313" key="20">
    <source>
        <dbReference type="Proteomes" id="UP000191931"/>
    </source>
</evidence>
<feature type="binding site" evidence="14">
    <location>
        <position position="288"/>
    </location>
    <ligand>
        <name>NAD(+)</name>
        <dbReference type="ChEBI" id="CHEBI:57540"/>
    </ligand>
</feature>
<evidence type="ECO:0000259" key="17">
    <source>
        <dbReference type="Pfam" id="PF02852"/>
    </source>
</evidence>
<keyword evidence="8 16" id="KW-0560">Oxidoreductase</keyword>
<comment type="cofactor">
    <cofactor evidence="14 16">
        <name>FAD</name>
        <dbReference type="ChEBI" id="CHEBI:57692"/>
    </cofactor>
    <text evidence="14 16">Binds 1 FAD per subunit.</text>
</comment>
<evidence type="ECO:0000256" key="6">
    <source>
        <dbReference type="ARBA" id="ARBA00022630"/>
    </source>
</evidence>
<dbReference type="FunFam" id="3.30.390.30:FF:000001">
    <property type="entry name" value="Dihydrolipoyl dehydrogenase"/>
    <property type="match status" value="1"/>
</dbReference>
<dbReference type="NCBIfam" id="TIGR01350">
    <property type="entry name" value="lipoamide_DH"/>
    <property type="match status" value="1"/>
</dbReference>
<feature type="binding site" evidence="14">
    <location>
        <begin position="186"/>
        <end position="193"/>
    </location>
    <ligand>
        <name>NAD(+)</name>
        <dbReference type="ChEBI" id="CHEBI:57540"/>
    </ligand>
</feature>
<name>A0A1W1HAI8_9BACT</name>
<dbReference type="GO" id="GO:0050660">
    <property type="term" value="F:flavin adenine dinucleotide binding"/>
    <property type="evidence" value="ECO:0007669"/>
    <property type="project" value="InterPro"/>
</dbReference>
<dbReference type="EMBL" id="FWEV01000090">
    <property type="protein sequence ID" value="SLM29449.1"/>
    <property type="molecule type" value="Genomic_DNA"/>
</dbReference>
<dbReference type="PIRSF" id="PIRSF000350">
    <property type="entry name" value="Mercury_reductase_MerA"/>
    <property type="match status" value="1"/>
</dbReference>
<dbReference type="PANTHER" id="PTHR22912">
    <property type="entry name" value="DISULFIDE OXIDOREDUCTASE"/>
    <property type="match status" value="1"/>
</dbReference>
<dbReference type="Pfam" id="PF02852">
    <property type="entry name" value="Pyr_redox_dim"/>
    <property type="match status" value="1"/>
</dbReference>
<feature type="disulfide bond" description="Redox-active" evidence="15">
    <location>
        <begin position="40"/>
        <end position="45"/>
    </location>
</feature>
<feature type="binding site" evidence="14">
    <location>
        <position position="329"/>
    </location>
    <ligand>
        <name>FAD</name>
        <dbReference type="ChEBI" id="CHEBI:57692"/>
    </ligand>
</feature>
<dbReference type="STRING" id="1246637.MTBBW1_180012"/>
<dbReference type="OrthoDB" id="9786429at2"/>
<evidence type="ECO:0000259" key="18">
    <source>
        <dbReference type="Pfam" id="PF07992"/>
    </source>
</evidence>
<dbReference type="Gene3D" id="3.50.50.60">
    <property type="entry name" value="FAD/NAD(P)-binding domain"/>
    <property type="match status" value="2"/>
</dbReference>
<keyword evidence="7 14" id="KW-0274">FAD</keyword>
<dbReference type="GO" id="GO:0004148">
    <property type="term" value="F:dihydrolipoyl dehydrogenase (NADH) activity"/>
    <property type="evidence" value="ECO:0007669"/>
    <property type="project" value="UniProtKB-EC"/>
</dbReference>
<dbReference type="InterPro" id="IPR004099">
    <property type="entry name" value="Pyr_nucl-diS_OxRdtase_dimer"/>
</dbReference>
<accession>A0A1W1HAI8</accession>
<dbReference type="PRINTS" id="PR00368">
    <property type="entry name" value="FADPNR"/>
</dbReference>
<feature type="domain" description="FAD/NAD(P)-binding" evidence="18">
    <location>
        <begin position="4"/>
        <end position="346"/>
    </location>
</feature>
<dbReference type="Gene3D" id="3.30.390.30">
    <property type="match status" value="1"/>
</dbReference>
<feature type="binding site" evidence="14">
    <location>
        <position position="49"/>
    </location>
    <ligand>
        <name>FAD</name>
        <dbReference type="ChEBI" id="CHEBI:57692"/>
    </ligand>
</feature>
<dbReference type="InterPro" id="IPR036188">
    <property type="entry name" value="FAD/NAD-bd_sf"/>
</dbReference>
<proteinExistence type="inferred from homology"/>
<comment type="catalytic activity">
    <reaction evidence="12 16">
        <text>N(6)-[(R)-dihydrolipoyl]-L-lysyl-[protein] + NAD(+) = N(6)-[(R)-lipoyl]-L-lysyl-[protein] + NADH + H(+)</text>
        <dbReference type="Rhea" id="RHEA:15045"/>
        <dbReference type="Rhea" id="RHEA-COMP:10474"/>
        <dbReference type="Rhea" id="RHEA-COMP:10475"/>
        <dbReference type="ChEBI" id="CHEBI:15378"/>
        <dbReference type="ChEBI" id="CHEBI:57540"/>
        <dbReference type="ChEBI" id="CHEBI:57945"/>
        <dbReference type="ChEBI" id="CHEBI:83099"/>
        <dbReference type="ChEBI" id="CHEBI:83100"/>
        <dbReference type="EC" id="1.8.1.4"/>
    </reaction>
</comment>
<dbReference type="RefSeq" id="WP_080799169.1">
    <property type="nucleotide sequence ID" value="NZ_LT828540.1"/>
</dbReference>
<keyword evidence="5" id="KW-0963">Cytoplasm</keyword>
<keyword evidence="9 14" id="KW-0520">NAD</keyword>
<evidence type="ECO:0000256" key="14">
    <source>
        <dbReference type="PIRSR" id="PIRSR000350-3"/>
    </source>
</evidence>
<dbReference type="InterPro" id="IPR016156">
    <property type="entry name" value="FAD/NAD-linked_Rdtase_dimer_sf"/>
</dbReference>
<dbReference type="GO" id="GO:0006103">
    <property type="term" value="P:2-oxoglutarate metabolic process"/>
    <property type="evidence" value="ECO:0007669"/>
    <property type="project" value="TreeGrafter"/>
</dbReference>
<dbReference type="InterPro" id="IPR050151">
    <property type="entry name" value="Class-I_Pyr_Nuc-Dis_Oxidored"/>
</dbReference>
<dbReference type="SUPFAM" id="SSF51905">
    <property type="entry name" value="FAD/NAD(P)-binding domain"/>
    <property type="match status" value="1"/>
</dbReference>
<dbReference type="PROSITE" id="PS00076">
    <property type="entry name" value="PYRIDINE_REDOX_1"/>
    <property type="match status" value="1"/>
</dbReference>
<dbReference type="EC" id="1.8.1.4" evidence="3 16"/>
<evidence type="ECO:0000256" key="8">
    <source>
        <dbReference type="ARBA" id="ARBA00023002"/>
    </source>
</evidence>
<dbReference type="InterPro" id="IPR012999">
    <property type="entry name" value="Pyr_OxRdtase_I_AS"/>
</dbReference>
<feature type="active site" description="Proton acceptor" evidence="13">
    <location>
        <position position="463"/>
    </location>
</feature>
<gene>
    <name evidence="19" type="primary">lpdA</name>
    <name evidence="19" type="ORF">MTBBW1_180012</name>
</gene>
<evidence type="ECO:0000256" key="5">
    <source>
        <dbReference type="ARBA" id="ARBA00022490"/>
    </source>
</evidence>
<dbReference type="Pfam" id="PF07992">
    <property type="entry name" value="Pyr_redox_2"/>
    <property type="match status" value="1"/>
</dbReference>
<comment type="subcellular location">
    <subcellularLocation>
        <location evidence="1">Cytoplasm</location>
    </subcellularLocation>
</comment>
<feature type="domain" description="Pyridine nucleotide-disulphide oxidoreductase dimerisation" evidence="17">
    <location>
        <begin position="365"/>
        <end position="474"/>
    </location>
</feature>
<keyword evidence="20" id="KW-1185">Reference proteome</keyword>
<dbReference type="PRINTS" id="PR00411">
    <property type="entry name" value="PNDRDTASEI"/>
</dbReference>
<evidence type="ECO:0000256" key="9">
    <source>
        <dbReference type="ARBA" id="ARBA00023027"/>
    </source>
</evidence>
<dbReference type="PANTHER" id="PTHR22912:SF217">
    <property type="entry name" value="DIHYDROLIPOYL DEHYDROGENASE"/>
    <property type="match status" value="1"/>
</dbReference>
<comment type="similarity">
    <text evidence="2 16">Belongs to the class-I pyridine nucleotide-disulfide oxidoreductase family.</text>
</comment>
<evidence type="ECO:0000256" key="16">
    <source>
        <dbReference type="RuleBase" id="RU003692"/>
    </source>
</evidence>
<evidence type="ECO:0000256" key="11">
    <source>
        <dbReference type="ARBA" id="ARBA00023284"/>
    </source>
</evidence>